<evidence type="ECO:0000313" key="3">
    <source>
        <dbReference type="EMBL" id="OMO89312.1"/>
    </source>
</evidence>
<keyword evidence="1" id="KW-0175">Coiled coil</keyword>
<proteinExistence type="predicted"/>
<dbReference type="AlphaFoldDB" id="A0A1R3J3A8"/>
<evidence type="ECO:0000313" key="4">
    <source>
        <dbReference type="Proteomes" id="UP000188268"/>
    </source>
</evidence>
<organism evidence="3 4">
    <name type="scientific">Corchorus capsularis</name>
    <name type="common">Jute</name>
    <dbReference type="NCBI Taxonomy" id="210143"/>
    <lineage>
        <taxon>Eukaryota</taxon>
        <taxon>Viridiplantae</taxon>
        <taxon>Streptophyta</taxon>
        <taxon>Embryophyta</taxon>
        <taxon>Tracheophyta</taxon>
        <taxon>Spermatophyta</taxon>
        <taxon>Magnoliopsida</taxon>
        <taxon>eudicotyledons</taxon>
        <taxon>Gunneridae</taxon>
        <taxon>Pentapetalae</taxon>
        <taxon>rosids</taxon>
        <taxon>malvids</taxon>
        <taxon>Malvales</taxon>
        <taxon>Malvaceae</taxon>
        <taxon>Grewioideae</taxon>
        <taxon>Apeibeae</taxon>
        <taxon>Corchorus</taxon>
    </lineage>
</organism>
<comment type="caution">
    <text evidence="3">The sequence shown here is derived from an EMBL/GenBank/DDBJ whole genome shotgun (WGS) entry which is preliminary data.</text>
</comment>
<reference evidence="3 4" key="1">
    <citation type="submission" date="2013-09" db="EMBL/GenBank/DDBJ databases">
        <title>Corchorus capsularis genome sequencing.</title>
        <authorList>
            <person name="Alam M."/>
            <person name="Haque M.S."/>
            <person name="Islam M.S."/>
            <person name="Emdad E.M."/>
            <person name="Islam M.M."/>
            <person name="Ahmed B."/>
            <person name="Halim A."/>
            <person name="Hossen Q.M.M."/>
            <person name="Hossain M.Z."/>
            <person name="Ahmed R."/>
            <person name="Khan M.M."/>
            <person name="Islam R."/>
            <person name="Rashid M.M."/>
            <person name="Khan S.A."/>
            <person name="Rahman M.S."/>
            <person name="Alam M."/>
        </authorList>
    </citation>
    <scope>NUCLEOTIDE SEQUENCE [LARGE SCALE GENOMIC DNA]</scope>
    <source>
        <strain evidence="4">cv. CVL-1</strain>
        <tissue evidence="3">Whole seedling</tissue>
    </source>
</reference>
<keyword evidence="4" id="KW-1185">Reference proteome</keyword>
<dbReference type="EMBL" id="AWWV01008757">
    <property type="protein sequence ID" value="OMO89312.1"/>
    <property type="molecule type" value="Genomic_DNA"/>
</dbReference>
<dbReference type="OrthoDB" id="10354435at2759"/>
<feature type="region of interest" description="Disordered" evidence="2">
    <location>
        <begin position="239"/>
        <end position="259"/>
    </location>
</feature>
<evidence type="ECO:0000256" key="2">
    <source>
        <dbReference type="SAM" id="MobiDB-lite"/>
    </source>
</evidence>
<gene>
    <name evidence="3" type="ORF">CCACVL1_07923</name>
</gene>
<dbReference type="Proteomes" id="UP000188268">
    <property type="component" value="Unassembled WGS sequence"/>
</dbReference>
<name>A0A1R3J3A8_COCAP</name>
<dbReference type="Gramene" id="OMO89312">
    <property type="protein sequence ID" value="OMO89312"/>
    <property type="gene ID" value="CCACVL1_07923"/>
</dbReference>
<sequence length="259" mass="29758">MLPLPSIADPTSSLLARHESLKRLISKAVPSPYRSLRDSEIPSETALKDALGTLYEFLSDANLALDGKNLDSIYATAYVWSLSPGIIEDTARFWYYFPQSFQDTVAKLNRLSSDLDQAEEKRSEFEKHQKDIDDENYKAFEVAIPTDEEFQVDRKITEVERKITDLQGELTSLKAHCAALVTKREKDTRERMDHLEIQTKELMARRPEIDEIDHRRAYLQFQIYQLLVDVEAWNDFLPPRIEAENGGDKDGDGESKENS</sequence>
<evidence type="ECO:0000256" key="1">
    <source>
        <dbReference type="SAM" id="Coils"/>
    </source>
</evidence>
<protein>
    <submittedName>
        <fullName evidence="3">Uncharacterized protein</fullName>
    </submittedName>
</protein>
<accession>A0A1R3J3A8</accession>
<feature type="compositionally biased region" description="Basic and acidic residues" evidence="2">
    <location>
        <begin position="241"/>
        <end position="259"/>
    </location>
</feature>
<feature type="coiled-coil region" evidence="1">
    <location>
        <begin position="101"/>
        <end position="176"/>
    </location>
</feature>